<organism evidence="1 2">
    <name type="scientific">Rhodanobacter glycinis</name>
    <dbReference type="NCBI Taxonomy" id="582702"/>
    <lineage>
        <taxon>Bacteria</taxon>
        <taxon>Pseudomonadati</taxon>
        <taxon>Pseudomonadota</taxon>
        <taxon>Gammaproteobacteria</taxon>
        <taxon>Lysobacterales</taxon>
        <taxon>Rhodanobacteraceae</taxon>
        <taxon>Rhodanobacter</taxon>
    </lineage>
</organism>
<evidence type="ECO:0000313" key="2">
    <source>
        <dbReference type="Proteomes" id="UP000321807"/>
    </source>
</evidence>
<evidence type="ECO:0000313" key="1">
    <source>
        <dbReference type="EMBL" id="QEE24573.1"/>
    </source>
</evidence>
<name>A0A5B9DX26_9GAMM</name>
<reference evidence="1 2" key="1">
    <citation type="submission" date="2019-08" db="EMBL/GenBank/DDBJ databases">
        <title>Complete genome sequence of Rhodanobacter glycinis strain T01E-68 isolated from tomato root.</title>
        <authorList>
            <person name="Weon H.-Y."/>
            <person name="Lee S.A."/>
        </authorList>
    </citation>
    <scope>NUCLEOTIDE SEQUENCE [LARGE SCALE GENOMIC DNA]</scope>
    <source>
        <strain evidence="1 2">T01E-68</strain>
    </source>
</reference>
<protein>
    <submittedName>
        <fullName evidence="1">Uncharacterized protein</fullName>
    </submittedName>
</protein>
<dbReference type="Proteomes" id="UP000321807">
    <property type="component" value="Chromosome"/>
</dbReference>
<dbReference type="AlphaFoldDB" id="A0A5B9DX26"/>
<sequence>MIDLPATSQTVLAKVIVPALGLLPSHMDTPEARVMLVAIALQESGLRTRQQVGGPAHGLWQNERLVQQLLIDNKASAADVCAVCKSRAVAPIASDMYWALLTDDVFAAAIARLILWCDPHPLPALGDVDDAWVCYQKNWGPGKPRPADWPGNYSTALAAVTGTAP</sequence>
<accession>A0A5B9DX26</accession>
<dbReference type="EMBL" id="CP042807">
    <property type="protein sequence ID" value="QEE24573.1"/>
    <property type="molecule type" value="Genomic_DNA"/>
</dbReference>
<proteinExistence type="predicted"/>
<dbReference type="RefSeq" id="WP_147627165.1">
    <property type="nucleotide sequence ID" value="NZ_CP042807.1"/>
</dbReference>
<gene>
    <name evidence="1" type="ORF">CS053_08695</name>
</gene>
<dbReference type="KEGG" id="rgl:CS053_08695"/>